<dbReference type="GO" id="GO:0005524">
    <property type="term" value="F:ATP binding"/>
    <property type="evidence" value="ECO:0007669"/>
    <property type="project" value="UniProtKB-KW"/>
</dbReference>
<proteinExistence type="inferred from homology"/>
<dbReference type="Pfam" id="PF13541">
    <property type="entry name" value="ChlI"/>
    <property type="match status" value="1"/>
</dbReference>
<dbReference type="Pfam" id="PF13335">
    <property type="entry name" value="Mg_chelatase_C"/>
    <property type="match status" value="1"/>
</dbReference>
<evidence type="ECO:0000313" key="5">
    <source>
        <dbReference type="EMBL" id="CAB3905024.1"/>
    </source>
</evidence>
<dbReference type="SUPFAM" id="SSF52540">
    <property type="entry name" value="P-loop containing nucleoside triphosphate hydrolases"/>
    <property type="match status" value="1"/>
</dbReference>
<dbReference type="InterPro" id="IPR020568">
    <property type="entry name" value="Ribosomal_Su5_D2-typ_SF"/>
</dbReference>
<evidence type="ECO:0000256" key="2">
    <source>
        <dbReference type="ARBA" id="ARBA00022741"/>
    </source>
</evidence>
<dbReference type="PRINTS" id="PR01657">
    <property type="entry name" value="MCMFAMILY"/>
</dbReference>
<evidence type="ECO:0000256" key="1">
    <source>
        <dbReference type="ARBA" id="ARBA00006354"/>
    </source>
</evidence>
<feature type="domain" description="AAA+ ATPase" evidence="4">
    <location>
        <begin position="228"/>
        <end position="408"/>
    </location>
</feature>
<dbReference type="EMBL" id="CADILE010000014">
    <property type="protein sequence ID" value="CAB3905024.1"/>
    <property type="molecule type" value="Genomic_DNA"/>
</dbReference>
<gene>
    <name evidence="5" type="primary">comM</name>
    <name evidence="5" type="ORF">LMG3328_04496</name>
</gene>
<keyword evidence="2" id="KW-0547">Nucleotide-binding</keyword>
<evidence type="ECO:0000256" key="3">
    <source>
        <dbReference type="ARBA" id="ARBA00022840"/>
    </source>
</evidence>
<dbReference type="InterPro" id="IPR025158">
    <property type="entry name" value="Mg_chelat-rel_C"/>
</dbReference>
<dbReference type="InterPro" id="IPR004482">
    <property type="entry name" value="Mg_chelat-rel"/>
</dbReference>
<dbReference type="InterPro" id="IPR045006">
    <property type="entry name" value="CHLI-like"/>
</dbReference>
<dbReference type="InterPro" id="IPR014721">
    <property type="entry name" value="Ribsml_uS5_D2-typ_fold_subgr"/>
</dbReference>
<evidence type="ECO:0000313" key="6">
    <source>
        <dbReference type="Proteomes" id="UP000494122"/>
    </source>
</evidence>
<dbReference type="PANTHER" id="PTHR32039">
    <property type="entry name" value="MAGNESIUM-CHELATASE SUBUNIT CHLI"/>
    <property type="match status" value="1"/>
</dbReference>
<protein>
    <submittedName>
        <fullName evidence="5">Competence protein ComM</fullName>
    </submittedName>
</protein>
<dbReference type="RefSeq" id="WP_100509103.1">
    <property type="nucleotide sequence ID" value="NZ_CADIKY010000014.1"/>
</dbReference>
<accession>A0A2M9GSW4</accession>
<dbReference type="GO" id="GO:0003677">
    <property type="term" value="F:DNA binding"/>
    <property type="evidence" value="ECO:0007669"/>
    <property type="project" value="InterPro"/>
</dbReference>
<dbReference type="InterPro" id="IPR003593">
    <property type="entry name" value="AAA+_ATPase"/>
</dbReference>
<dbReference type="InterPro" id="IPR000523">
    <property type="entry name" value="Mg_chelatse_chII-like_cat_dom"/>
</dbReference>
<evidence type="ECO:0000259" key="4">
    <source>
        <dbReference type="SMART" id="SM00382"/>
    </source>
</evidence>
<sequence>MTLAVIASRTLSGLHAHAVRVETHLGPGLPSFNVVGLPDTEVRESRERVRAAIINSGFNFPAGRITVNLSPADIPKESGRFDLPIAVGLLLAAGQLAPQGEGSSTDGDLSRAAPDPLLAGLVLAGELSLTGALVPVAAALVIALSVARESPGATLILPAGSAEQAARVEGLRVLSARSLADVAAHVAGLCGLPDAIAAAWPEAPPAPCLSDVRGQPGARRALEVAAAGGHSLLMVGPPGAGKSMLAARLPGLLPPLARPQALEVAAIAAVAGVPDTRMGTPPFRAPHHSASAIAMVGGGGRPRPGEISLAHHGVLFLDELPEFSRRTLEALREPLETGRVVIARALHTAQFPARFQLVAAMNPCPCGWRGHPRRACQCTPDQVARYAGKVSGPLLDRIDLYVTLPPPDLDSLQGPPGEASAPVRARVARCRERQVARQGKPNAGLTGAELERHCPMDPSAQALLLQAMRRLAGSGRALHRALRVARTIADLDEADALEASHVAQAVQYRRPGV</sequence>
<dbReference type="Gene3D" id="3.40.50.300">
    <property type="entry name" value="P-loop containing nucleotide triphosphate hydrolases"/>
    <property type="match status" value="1"/>
</dbReference>
<keyword evidence="3" id="KW-0067">ATP-binding</keyword>
<dbReference type="Pfam" id="PF01078">
    <property type="entry name" value="Mg_chelatase"/>
    <property type="match status" value="1"/>
</dbReference>
<dbReference type="Proteomes" id="UP000494122">
    <property type="component" value="Unassembled WGS sequence"/>
</dbReference>
<dbReference type="SUPFAM" id="SSF54211">
    <property type="entry name" value="Ribosomal protein S5 domain 2-like"/>
    <property type="match status" value="1"/>
</dbReference>
<dbReference type="AlphaFoldDB" id="A0A2M9GSW4"/>
<dbReference type="NCBIfam" id="TIGR00368">
    <property type="entry name" value="YifB family Mg chelatase-like AAA ATPase"/>
    <property type="match status" value="1"/>
</dbReference>
<dbReference type="InterPro" id="IPR027417">
    <property type="entry name" value="P-loop_NTPase"/>
</dbReference>
<dbReference type="SMART" id="SM00382">
    <property type="entry name" value="AAA"/>
    <property type="match status" value="1"/>
</dbReference>
<dbReference type="InterPro" id="IPR001208">
    <property type="entry name" value="MCM_dom"/>
</dbReference>
<comment type="similarity">
    <text evidence="1">Belongs to the Mg-chelatase subunits D/I family. ComM subfamily.</text>
</comment>
<dbReference type="Gene3D" id="3.30.230.10">
    <property type="match status" value="1"/>
</dbReference>
<organism evidence="5 6">
    <name type="scientific">Achromobacter ruhlandii</name>
    <dbReference type="NCBI Taxonomy" id="72557"/>
    <lineage>
        <taxon>Bacteria</taxon>
        <taxon>Pseudomonadati</taxon>
        <taxon>Pseudomonadota</taxon>
        <taxon>Betaproteobacteria</taxon>
        <taxon>Burkholderiales</taxon>
        <taxon>Alcaligenaceae</taxon>
        <taxon>Achromobacter</taxon>
    </lineage>
</organism>
<dbReference type="PANTHER" id="PTHR32039:SF7">
    <property type="entry name" value="COMPETENCE PROTEIN COMM"/>
    <property type="match status" value="1"/>
</dbReference>
<name>A0A2M9GSW4_9BURK</name>
<reference evidence="5 6" key="1">
    <citation type="submission" date="2020-04" db="EMBL/GenBank/DDBJ databases">
        <authorList>
            <person name="De Canck E."/>
        </authorList>
    </citation>
    <scope>NUCLEOTIDE SEQUENCE [LARGE SCALE GENOMIC DNA]</scope>
    <source>
        <strain evidence="5 6">LMG 3328</strain>
    </source>
</reference>